<comment type="caution">
    <text evidence="2">The sequence shown here is derived from an EMBL/GenBank/DDBJ whole genome shotgun (WGS) entry which is preliminary data.</text>
</comment>
<evidence type="ECO:0000256" key="1">
    <source>
        <dbReference type="SAM" id="SignalP"/>
    </source>
</evidence>
<gene>
    <name evidence="2" type="ORF">TUM4630_06340</name>
</gene>
<sequence>MKCLSIIVLITLMSVASISFAAQQHYDAHGDAMGVASSNHQGTAFINPALIALDASKDSGGKLQSLHGERAYTNNVGLGVSFVLPTVKMPMALFYKTYIDAVGVAAVSQIDLDNLNNLDVNGSSTISELDSQGAVVAGGVSDIGVALSFPLSIVNMPIAVGISPKMQRIDTYNYVVNANNFNVDDADDVRYSYDDTVFNFDIGVAIQPTAGLTLGVSGRNLFNHKQQTIDTLGRQFTYRIESLYTAGLAYDWANLSLTTDIDLNDYQRFDEVASTQYWRFAGELKTADWLALRVGYRHDLNNTTIDLYSVGTGFSIGRTFNLDLTGLFGSDDTIGGVIQTSYHF</sequence>
<evidence type="ECO:0000313" key="3">
    <source>
        <dbReference type="Proteomes" id="UP000761574"/>
    </source>
</evidence>
<dbReference type="Proteomes" id="UP000761574">
    <property type="component" value="Unassembled WGS sequence"/>
</dbReference>
<dbReference type="Gene3D" id="2.40.160.60">
    <property type="entry name" value="Outer membrane protein transport protein (OMPP1/FadL/TodX)"/>
    <property type="match status" value="1"/>
</dbReference>
<dbReference type="EMBL" id="BPFB01000005">
    <property type="protein sequence ID" value="GIU43318.1"/>
    <property type="molecule type" value="Genomic_DNA"/>
</dbReference>
<organism evidence="2 3">
    <name type="scientific">Shewanella algidipiscicola</name>
    <dbReference type="NCBI Taxonomy" id="614070"/>
    <lineage>
        <taxon>Bacteria</taxon>
        <taxon>Pseudomonadati</taxon>
        <taxon>Pseudomonadota</taxon>
        <taxon>Gammaproteobacteria</taxon>
        <taxon>Alteromonadales</taxon>
        <taxon>Shewanellaceae</taxon>
        <taxon>Shewanella</taxon>
    </lineage>
</organism>
<feature type="signal peptide" evidence="1">
    <location>
        <begin position="1"/>
        <end position="21"/>
    </location>
</feature>
<dbReference type="RefSeq" id="WP_110455795.1">
    <property type="nucleotide sequence ID" value="NZ_BPFB01000005.1"/>
</dbReference>
<keyword evidence="1" id="KW-0732">Signal</keyword>
<proteinExistence type="predicted"/>
<dbReference type="InterPro" id="IPR032811">
    <property type="entry name" value="Put_conjugal_transfer"/>
</dbReference>
<protein>
    <submittedName>
        <fullName evidence="2">Uncharacterized protein</fullName>
    </submittedName>
</protein>
<feature type="chain" id="PRO_5046573860" evidence="1">
    <location>
        <begin position="22"/>
        <end position="344"/>
    </location>
</feature>
<reference evidence="2 3" key="1">
    <citation type="submission" date="2021-05" db="EMBL/GenBank/DDBJ databases">
        <title>Molecular characterization for Shewanella algae harboring chromosomal blaOXA-55-like strains isolated from clinical and environment sample.</title>
        <authorList>
            <person name="Ohama Y."/>
            <person name="Aoki K."/>
            <person name="Harada S."/>
            <person name="Moriya K."/>
            <person name="Ishii Y."/>
            <person name="Tateda K."/>
        </authorList>
    </citation>
    <scope>NUCLEOTIDE SEQUENCE [LARGE SCALE GENOMIC DNA]</scope>
    <source>
        <strain evidence="2 3">LMG 23746</strain>
    </source>
</reference>
<accession>A0ABQ4P7D1</accession>
<evidence type="ECO:0000313" key="2">
    <source>
        <dbReference type="EMBL" id="GIU43318.1"/>
    </source>
</evidence>
<keyword evidence="3" id="KW-1185">Reference proteome</keyword>
<dbReference type="Pfam" id="PF13729">
    <property type="entry name" value="TraF_2"/>
    <property type="match status" value="1"/>
</dbReference>
<name>A0ABQ4P7D1_9GAMM</name>